<proteinExistence type="predicted"/>
<evidence type="ECO:0000313" key="1">
    <source>
        <dbReference type="EnsemblMetazoa" id="AALB015023-PA"/>
    </source>
</evidence>
<dbReference type="VEuPathDB" id="VectorBase:AALB015023"/>
<organism evidence="1 2">
    <name type="scientific">Anopheles albimanus</name>
    <name type="common">New world malaria mosquito</name>
    <dbReference type="NCBI Taxonomy" id="7167"/>
    <lineage>
        <taxon>Eukaryota</taxon>
        <taxon>Metazoa</taxon>
        <taxon>Ecdysozoa</taxon>
        <taxon>Arthropoda</taxon>
        <taxon>Hexapoda</taxon>
        <taxon>Insecta</taxon>
        <taxon>Pterygota</taxon>
        <taxon>Neoptera</taxon>
        <taxon>Endopterygota</taxon>
        <taxon>Diptera</taxon>
        <taxon>Nematocera</taxon>
        <taxon>Culicoidea</taxon>
        <taxon>Culicidae</taxon>
        <taxon>Anophelinae</taxon>
        <taxon>Anopheles</taxon>
    </lineage>
</organism>
<reference evidence="2" key="1">
    <citation type="journal article" date="2017" name="G3 (Bethesda)">
        <title>The Physical Genome Mapping of Anopheles albimanus Corrected Scaffold Misassemblies and Identified Interarm Rearrangements in Genus Anopheles.</title>
        <authorList>
            <person name="Artemov G.N."/>
            <person name="Peery A.N."/>
            <person name="Jiang X."/>
            <person name="Tu Z."/>
            <person name="Stegniy V.N."/>
            <person name="Sharakhova M.V."/>
            <person name="Sharakhov I.V."/>
        </authorList>
    </citation>
    <scope>NUCLEOTIDE SEQUENCE [LARGE SCALE GENOMIC DNA]</scope>
    <source>
        <strain evidence="2">STECLA/ALBI9_A</strain>
    </source>
</reference>
<accession>A0A182FZK8</accession>
<dbReference type="EnsemblMetazoa" id="AALB015023-RA">
    <property type="protein sequence ID" value="AALB015023-PA"/>
    <property type="gene ID" value="AALB015023"/>
</dbReference>
<protein>
    <submittedName>
        <fullName evidence="1">Uncharacterized protein</fullName>
    </submittedName>
</protein>
<dbReference type="AlphaFoldDB" id="A0A182FZK8"/>
<evidence type="ECO:0000313" key="2">
    <source>
        <dbReference type="Proteomes" id="UP000069272"/>
    </source>
</evidence>
<sequence>MLGASWKTCVFSSASSGTSPLRIQQAIRPLIIDFRLCRS</sequence>
<name>A0A182FZK8_ANOAL</name>
<keyword evidence="2" id="KW-1185">Reference proteome</keyword>
<reference evidence="1" key="2">
    <citation type="submission" date="2022-08" db="UniProtKB">
        <authorList>
            <consortium name="EnsemblMetazoa"/>
        </authorList>
    </citation>
    <scope>IDENTIFICATION</scope>
    <source>
        <strain evidence="1">STECLA/ALBI9_A</strain>
    </source>
</reference>
<dbReference type="Proteomes" id="UP000069272">
    <property type="component" value="Unassembled WGS sequence"/>
</dbReference>